<protein>
    <submittedName>
        <fullName evidence="1">Uncharacterized protein</fullName>
    </submittedName>
</protein>
<evidence type="ECO:0000313" key="1">
    <source>
        <dbReference type="EMBL" id="KAJ8867352.1"/>
    </source>
</evidence>
<organism evidence="1 2">
    <name type="scientific">Dryococelus australis</name>
    <dbReference type="NCBI Taxonomy" id="614101"/>
    <lineage>
        <taxon>Eukaryota</taxon>
        <taxon>Metazoa</taxon>
        <taxon>Ecdysozoa</taxon>
        <taxon>Arthropoda</taxon>
        <taxon>Hexapoda</taxon>
        <taxon>Insecta</taxon>
        <taxon>Pterygota</taxon>
        <taxon>Neoptera</taxon>
        <taxon>Polyneoptera</taxon>
        <taxon>Phasmatodea</taxon>
        <taxon>Verophasmatodea</taxon>
        <taxon>Anareolatae</taxon>
        <taxon>Phasmatidae</taxon>
        <taxon>Eurycanthinae</taxon>
        <taxon>Dryococelus</taxon>
    </lineage>
</organism>
<gene>
    <name evidence="1" type="ORF">PR048_031153</name>
</gene>
<comment type="caution">
    <text evidence="1">The sequence shown here is derived from an EMBL/GenBank/DDBJ whole genome shotgun (WGS) entry which is preliminary data.</text>
</comment>
<reference evidence="1 2" key="1">
    <citation type="submission" date="2023-02" db="EMBL/GenBank/DDBJ databases">
        <title>LHISI_Scaffold_Assembly.</title>
        <authorList>
            <person name="Stuart O.P."/>
            <person name="Cleave R."/>
            <person name="Magrath M.J.L."/>
            <person name="Mikheyev A.S."/>
        </authorList>
    </citation>
    <scope>NUCLEOTIDE SEQUENCE [LARGE SCALE GENOMIC DNA]</scope>
    <source>
        <strain evidence="1">Daus_M_001</strain>
        <tissue evidence="1">Leg muscle</tissue>
    </source>
</reference>
<dbReference type="Proteomes" id="UP001159363">
    <property type="component" value="Chromosome 14"/>
</dbReference>
<keyword evidence="2" id="KW-1185">Reference proteome</keyword>
<proteinExistence type="predicted"/>
<accession>A0ABQ9G4H1</accession>
<name>A0ABQ9G4H1_9NEOP</name>
<sequence length="348" mass="39227">MTSPERHKRRRVSLRKLDGFSFHQTFEDWMGSKISLMFDGATVAERLACSPPTKTNPGRVTGFSQVGIVPDDAVGRQVFSGISRFPRPFIPAPLHIHFYPITLIGSQDLTYYFKLDTRRDTTVQFILERAEMLKSVFVRMCDRDFMRLPHIATSAFSTHAQSACCRTIRTVRIWAGISWTVVQYPTGSFPDIRRKWESCRTSPLVGGFSRGSPISPALAFRHCSILTSRHAHRHSIFPLIAQDNTYVLDMITGLSAISHPKQILHRFAFKFPLTENDFRLLQFRRSGSAGFTRDDFAAGTPPRVPRYTVTFGGGGGEPVLPCEPGVRYFLNSSTTLAPEPRRARHTGC</sequence>
<dbReference type="EMBL" id="JARBHB010000015">
    <property type="protein sequence ID" value="KAJ8867352.1"/>
    <property type="molecule type" value="Genomic_DNA"/>
</dbReference>
<evidence type="ECO:0000313" key="2">
    <source>
        <dbReference type="Proteomes" id="UP001159363"/>
    </source>
</evidence>